<feature type="domain" description="Calcineurin-like phosphoesterase" evidence="6">
    <location>
        <begin position="8"/>
        <end position="209"/>
    </location>
</feature>
<keyword evidence="4" id="KW-0472">Membrane</keyword>
<dbReference type="Proteomes" id="UP000199306">
    <property type="component" value="Unassembled WGS sequence"/>
</dbReference>
<evidence type="ECO:0000313" key="7">
    <source>
        <dbReference type="EMBL" id="SFP44792.1"/>
    </source>
</evidence>
<reference evidence="7 8" key="1">
    <citation type="submission" date="2016-10" db="EMBL/GenBank/DDBJ databases">
        <authorList>
            <person name="de Groot N.N."/>
        </authorList>
    </citation>
    <scope>NUCLEOTIDE SEQUENCE [LARGE SCALE GENOMIC DNA]</scope>
    <source>
        <strain evidence="8">E92,LMG 26720,CCM 7988</strain>
    </source>
</reference>
<proteinExistence type="predicted"/>
<evidence type="ECO:0000256" key="5">
    <source>
        <dbReference type="ARBA" id="ARBA00023211"/>
    </source>
</evidence>
<accession>A0A1I5QEV8</accession>
<dbReference type="PANTHER" id="PTHR34990">
    <property type="entry name" value="UDP-2,3-DIACYLGLUCOSAMINE HYDROLASE-RELATED"/>
    <property type="match status" value="1"/>
</dbReference>
<keyword evidence="8" id="KW-1185">Reference proteome</keyword>
<dbReference type="Pfam" id="PF00149">
    <property type="entry name" value="Metallophos"/>
    <property type="match status" value="1"/>
</dbReference>
<dbReference type="InterPro" id="IPR029052">
    <property type="entry name" value="Metallo-depent_PP-like"/>
</dbReference>
<dbReference type="CDD" id="cd07398">
    <property type="entry name" value="MPP_YbbF-LpxH"/>
    <property type="match status" value="1"/>
</dbReference>
<protein>
    <submittedName>
        <fullName evidence="7">UDP-2,3-diacylglucosamine pyrophosphatase LpxH</fullName>
    </submittedName>
</protein>
<dbReference type="GO" id="GO:0016020">
    <property type="term" value="C:membrane"/>
    <property type="evidence" value="ECO:0007669"/>
    <property type="project" value="GOC"/>
</dbReference>
<dbReference type="Gene3D" id="3.60.21.10">
    <property type="match status" value="1"/>
</dbReference>
<dbReference type="EMBL" id="FOXH01000003">
    <property type="protein sequence ID" value="SFP44792.1"/>
    <property type="molecule type" value="Genomic_DNA"/>
</dbReference>
<keyword evidence="3" id="KW-0479">Metal-binding</keyword>
<evidence type="ECO:0000256" key="4">
    <source>
        <dbReference type="ARBA" id="ARBA00023136"/>
    </source>
</evidence>
<keyword evidence="2" id="KW-0997">Cell inner membrane</keyword>
<evidence type="ECO:0000256" key="3">
    <source>
        <dbReference type="ARBA" id="ARBA00022723"/>
    </source>
</evidence>
<evidence type="ECO:0000256" key="2">
    <source>
        <dbReference type="ARBA" id="ARBA00022519"/>
    </source>
</evidence>
<dbReference type="OrthoDB" id="9802481at2"/>
<organism evidence="7 8">
    <name type="scientific">Pseudarcicella hirudinis</name>
    <dbReference type="NCBI Taxonomy" id="1079859"/>
    <lineage>
        <taxon>Bacteria</taxon>
        <taxon>Pseudomonadati</taxon>
        <taxon>Bacteroidota</taxon>
        <taxon>Cytophagia</taxon>
        <taxon>Cytophagales</taxon>
        <taxon>Flectobacillaceae</taxon>
        <taxon>Pseudarcicella</taxon>
    </lineage>
</organism>
<dbReference type="GO" id="GO:0046872">
    <property type="term" value="F:metal ion binding"/>
    <property type="evidence" value="ECO:0007669"/>
    <property type="project" value="UniProtKB-KW"/>
</dbReference>
<dbReference type="AlphaFoldDB" id="A0A1I5QEV8"/>
<gene>
    <name evidence="7" type="ORF">SAMN04515674_103161</name>
</gene>
<dbReference type="RefSeq" id="WP_092014111.1">
    <property type="nucleotide sequence ID" value="NZ_FOXH01000003.1"/>
</dbReference>
<sequence length="273" mass="31628">MKASAQFRTIIISDLHLGTKGSKAKEVTDFLKQYRCEKLILNGDIIDGWQLKKQGTWKKKHTGFFRVVLKMIDEYGTKVIYLRGNHDDFLDQVMPLKIGKHFSIQRDYILRSGTKQFYITHGDIFDSITSHVKWLAYLGDIGYTLLLSINKFYNQYRAWRGMPYYSLSQVIKQKVKAAVNYISDFEEKLAELARANDCEGIICGHIHKPVIKDIDGITYMNSGDWVESLSALVEDFSGKWSLIYYQDQISKFEPLILEDDEEEVQKIDLINVS</sequence>
<dbReference type="SUPFAM" id="SSF56300">
    <property type="entry name" value="Metallo-dependent phosphatases"/>
    <property type="match status" value="1"/>
</dbReference>
<name>A0A1I5QEV8_9BACT</name>
<evidence type="ECO:0000313" key="8">
    <source>
        <dbReference type="Proteomes" id="UP000199306"/>
    </source>
</evidence>
<dbReference type="GO" id="GO:0009245">
    <property type="term" value="P:lipid A biosynthetic process"/>
    <property type="evidence" value="ECO:0007669"/>
    <property type="project" value="TreeGrafter"/>
</dbReference>
<dbReference type="GO" id="GO:0008758">
    <property type="term" value="F:UDP-2,3-diacylglucosamine hydrolase activity"/>
    <property type="evidence" value="ECO:0007669"/>
    <property type="project" value="TreeGrafter"/>
</dbReference>
<dbReference type="InterPro" id="IPR043461">
    <property type="entry name" value="LpxH-like"/>
</dbReference>
<dbReference type="PANTHER" id="PTHR34990:SF2">
    <property type="entry name" value="BLL8164 PROTEIN"/>
    <property type="match status" value="1"/>
</dbReference>
<evidence type="ECO:0000256" key="1">
    <source>
        <dbReference type="ARBA" id="ARBA00022475"/>
    </source>
</evidence>
<keyword evidence="1" id="KW-1003">Cell membrane</keyword>
<evidence type="ECO:0000259" key="6">
    <source>
        <dbReference type="Pfam" id="PF00149"/>
    </source>
</evidence>
<dbReference type="STRING" id="1079859.SAMN04515674_103161"/>
<dbReference type="InterPro" id="IPR004843">
    <property type="entry name" value="Calcineurin-like_PHP"/>
</dbReference>
<keyword evidence="5" id="KW-0464">Manganese</keyword>